<feature type="compositionally biased region" description="Low complexity" evidence="1">
    <location>
        <begin position="130"/>
        <end position="140"/>
    </location>
</feature>
<feature type="compositionally biased region" description="Basic and acidic residues" evidence="1">
    <location>
        <begin position="387"/>
        <end position="400"/>
    </location>
</feature>
<feature type="region of interest" description="Disordered" evidence="1">
    <location>
        <begin position="311"/>
        <end position="524"/>
    </location>
</feature>
<feature type="region of interest" description="Disordered" evidence="1">
    <location>
        <begin position="887"/>
        <end position="928"/>
    </location>
</feature>
<dbReference type="OrthoDB" id="9884296at2759"/>
<reference evidence="3" key="3">
    <citation type="submission" date="2020-05" db="UniProtKB">
        <authorList>
            <consortium name="EnsemblMetazoa"/>
        </authorList>
    </citation>
    <scope>IDENTIFICATION</scope>
    <source>
        <strain evidence="3">BB02</strain>
    </source>
</reference>
<dbReference type="EnsemblMetazoa" id="BGLB030296-RB">
    <property type="protein sequence ID" value="BGLB030296-PB"/>
    <property type="gene ID" value="BGLB030296"/>
</dbReference>
<feature type="compositionally biased region" description="Low complexity" evidence="1">
    <location>
        <begin position="1717"/>
        <end position="1733"/>
    </location>
</feature>
<dbReference type="VEuPathDB" id="VectorBase:BGLAX_049856"/>
<dbReference type="EnsemblMetazoa" id="BGLB030296-RA">
    <property type="protein sequence ID" value="BGLB030296-PA"/>
    <property type="gene ID" value="BGLB030296"/>
</dbReference>
<feature type="compositionally biased region" description="Polar residues" evidence="1">
    <location>
        <begin position="892"/>
        <end position="901"/>
    </location>
</feature>
<proteinExistence type="predicted"/>
<feature type="compositionally biased region" description="Polar residues" evidence="1">
    <location>
        <begin position="1454"/>
        <end position="1502"/>
    </location>
</feature>
<feature type="region of interest" description="Disordered" evidence="1">
    <location>
        <begin position="1152"/>
        <end position="1190"/>
    </location>
</feature>
<dbReference type="VEuPathDB" id="VectorBase:BGLB030296"/>
<sequence length="2416" mass="262081">MPSPGRGFCLGLRMDGNENIAATTVSTLPLHSHTASTRTWQGNQTIPLNSRDQSYSSSLDNDRSSIGDSQMSSDSTVDNISPSSTKATLSHPSTLIMEPGPVIKMGTGALGQRKGLVHKEVSSWKDVSPKSESSSPTSSPNNDGTNVGKLGNSPCGEGRTKVLLRSPVKSGNNDANGTNSNISSSKNGPKKQSSISKSPRATRKFVSGAKNSNLSTSPKKPSMPSSSSSSSSFEATSPKRGKINKGKSHYGSELDTGQLDKLKLADKYKISETVDFSKATPIIEALNAKVDKGHSNTKALSRLTTWKDISPTESKIEGATPSHTDKRSRPESGYFSNEVHSESREGMDGSLSSESDHAGTIKHRPKIKKDNQKDICTSSDTKTVLQETDKIVDTDQRDTPDQTSCPCNDSEDTNGYTDGIIPNSSSHCPPDKDAEESAERQTVSKHGGHADLSKPLPSHVAMMEESESSSSSPRHWRNIREPGPSGSYSSDPRYQRPELSSLTSMDNSDSFDHNPDQRASQDDSSFNDYFFDEDFIVQFDGNLQSSVGVILQGSCAFSLADSLAPAFQGRRNNHVSSPGQQALLPHSFNGSYPTYGALRDSFLQNEDLYSGPCESEVSGTGSRTSMDVSSSEREMMCSSDMLDFPGNEPLFTPPVITSQDQNLSTDSLSRQLEATEGEVAAAHSLSGSRSSSTTADITVKCGPHKDAYFLSFDGGSQGKFSTESESSYVSQTSSQDDKLGSRSMSSGGEAEDEQSSSFQFANLKSRNGSVGTGNSTALVPAGGEGKGRLCTWNMKGSRYPGRICLEALQEYLSQSSGSPGSLSQSAGSHKLSPLCAALLSSGELEKHCAPKQSNGSFIKRSGRLTTWKQIRNLRNLGKTKDLNVEKSKSLPELTTNSGFSEETTDEEEVSIAKEKSRRDADNAERSFHHKRHSSYVLDLYQRLRSQSNPPSPDTLAKIDQILLREGFLNADDLAGKGEAQQQQQQQSHQQQRSCCHSAATSCDSACSSGHYPFYNMCVQRSDILQKRAQLRADFENREKLHLDLKMADTATNTPPHAKTGCTQTLRSLRLMTSKETLMSPSTVTLWLGTRNFSSQFPPKTQDFGLQTSLEGLPETQLNHQAQQTSPYTPERDLFSLLEEVCARYSKDEEQGQIYNRDYRSAVSEQDDRAGHNSDSPYRRQVGQSLDSRPYGSVNRLEEVPMDYYGEAHHCGAYEVRETSRSPQKMSPSHQMHRAASANDCHMARVRASEIYRNASLSPSRMGLNSYYTHRSLPDLSFLREKRKSFLSSLNEGGDHNPTSPDSSLFDPVKIPIILSPIVDMESTRSHSCSPCRSQSCSPSRRQTVSCCSCTCSQRSHSSPAKTADGFSNKSKSFTGCSPTKKQHGSSPLRCAQAQYPNHSSPDLYVDHCLPDRAQHMTNVRLKNSPVHALNKPRSSSYETLRDQQTKLMAMKKASSMSNTKTTSRATQRTPASNTKTRAVSHSPSCSRLLRSSGQKTNSNESLNRQDLKENIASPVGQSSKTSKVEKVVRRTDPSPFNGEGSDDAKVAKCSSQCDEDGSGHSGGSGGFTPTYTQGPGNTASSKSLSSTSSCTSSSSSSSKKVTSGQYVVSCFSSSSASSCKSDQRSSSTSTIESKSHEEENSGDGEPQGRVVSRTAPSGQRLSALSAKLQKQSSTESDSNSVRLKSFKALTGKENNADLAKQKTGLKRGKIPVPITRSQGSTGSSSSIASSNSGYVVSKPDVKATSKLPMIAKGKEAISDKKSGSKFASRARDGNNAKYSSPRLKPKQSQEAMADAYNHDDLHIVESDGQIPCCENKMDERFVNRQTEDDIVSCNCQCNDDQHLADGCGAHGHFCDLEPPLECMGCECTEDMPPVLQEILGEDCPTSPCCHCSHADALNENDAGDHNPIIDGRGCMEISKDLERILFQPPHLESSLERESMKDALACNDCEDLENKDVSVDGECCKMIELLVEDPPNVMDHLKMYNSLTDMKTSASGNALLAKKISDGVHRHSQGDTKTAAAGNTAHTVVAVPAAHKLSSGRVVNEAYPTIPRHDPKSEAELSGPAKSSQQHRMNARRRWSTGSSLNTYNFDALYSLQEESGHSSASSNLSSYDDFTPQHSSSFCKEIWNGPYDHHAPCCHDSHHHHHHHDENHCLSDPSIDEELMRRYHKWLQERKPLKSCLRKTASGTSIDVHAPVKPPRVNAGNRHSIACDGNMPILVSEEGFPQYDLVTMNAEVVRRRKPKHRSRHSPSSSSTSSSSTYHSTVTSSNSSSATSEDSAKLKRVSFASEVSFHSPHQSPKRPSEESKPVLEVEAIEMGGDLLTLHLVEGKKNRSGSVSKKPATSDLGTTTTTTVKPATEPAPPAASTFVAETSVSLPVDSRSIPAPAVVAALVETTVQEPTASLMENNNLSMCCE</sequence>
<feature type="compositionally biased region" description="Basic and acidic residues" evidence="1">
    <location>
        <begin position="1522"/>
        <end position="1532"/>
    </location>
</feature>
<dbReference type="EnsemblMetazoa" id="BGLB030296-RC">
    <property type="protein sequence ID" value="BGLB030296-PC"/>
    <property type="gene ID" value="BGLB030296"/>
</dbReference>
<protein>
    <submittedName>
        <fullName evidence="3">Uncharacterized protein</fullName>
    </submittedName>
</protein>
<feature type="compositionally biased region" description="Polar residues" evidence="1">
    <location>
        <begin position="486"/>
        <end position="508"/>
    </location>
</feature>
<evidence type="ECO:0000313" key="2">
    <source>
        <dbReference type="EnsemblMetazoa" id="BGLB030296-PB"/>
    </source>
</evidence>
<feature type="region of interest" description="Disordered" evidence="1">
    <location>
        <begin position="720"/>
        <end position="757"/>
    </location>
</feature>
<dbReference type="EnsemblMetazoa" id="BGLB030296-RE">
    <property type="protein sequence ID" value="BGLB030296-PE"/>
    <property type="gene ID" value="BGLB030296"/>
</dbReference>
<dbReference type="KEGG" id="bgt:106050507"/>
<feature type="compositionally biased region" description="Polar residues" evidence="1">
    <location>
        <begin position="1365"/>
        <end position="1379"/>
    </location>
</feature>
<feature type="compositionally biased region" description="Low complexity" evidence="1">
    <location>
        <begin position="66"/>
        <end position="75"/>
    </location>
</feature>
<evidence type="ECO:0000313" key="4">
    <source>
        <dbReference type="Proteomes" id="UP000076420"/>
    </source>
</evidence>
<feature type="compositionally biased region" description="Low complexity" evidence="1">
    <location>
        <begin position="215"/>
        <end position="232"/>
    </location>
</feature>
<feature type="region of interest" description="Disordered" evidence="1">
    <location>
        <begin position="1352"/>
        <end position="1386"/>
    </location>
</feature>
<feature type="compositionally biased region" description="Basic residues" evidence="1">
    <location>
        <begin position="2239"/>
        <end position="2249"/>
    </location>
</feature>
<reference evidence="2" key="1">
    <citation type="journal article" date="2004" name="J. Parasitol.">
        <title>The mitochondrial genome of Biomphalaria glabrata (Gastropoda: Basommatophora), intermediate host of Schistosoma mansoni.</title>
        <authorList>
            <person name="DeJong R.J."/>
            <person name="Emery A.M."/>
            <person name="Adema C.M."/>
        </authorList>
    </citation>
    <scope>NUCLEOTIDE SEQUENCE</scope>
    <source>
        <strain evidence="2">BB02</strain>
    </source>
</reference>
<evidence type="ECO:0000313" key="3">
    <source>
        <dbReference type="EnsemblMetazoa" id="BGLB030296-PC"/>
    </source>
</evidence>
<feature type="compositionally biased region" description="Basic and acidic residues" evidence="1">
    <location>
        <begin position="429"/>
        <end position="439"/>
    </location>
</feature>
<gene>
    <name evidence="3" type="primary">106050507</name>
</gene>
<dbReference type="STRING" id="6526.A0A2C9LF88"/>
<feature type="region of interest" description="Disordered" evidence="1">
    <location>
        <begin position="1756"/>
        <end position="1787"/>
    </location>
</feature>
<feature type="compositionally biased region" description="Polar residues" evidence="1">
    <location>
        <begin position="169"/>
        <end position="199"/>
    </location>
</feature>
<feature type="region of interest" description="Disordered" evidence="1">
    <location>
        <begin position="1615"/>
        <end position="1661"/>
    </location>
</feature>
<feature type="compositionally biased region" description="Basic residues" evidence="1">
    <location>
        <begin position="239"/>
        <end position="248"/>
    </location>
</feature>
<feature type="region of interest" description="Disordered" evidence="1">
    <location>
        <begin position="2239"/>
        <end position="2278"/>
    </location>
</feature>
<name>A0A2C9LF88_BIOGL</name>
<feature type="compositionally biased region" description="Low complexity" evidence="1">
    <location>
        <begin position="2342"/>
        <end position="2359"/>
    </location>
</feature>
<evidence type="ECO:0000256" key="1">
    <source>
        <dbReference type="SAM" id="MobiDB-lite"/>
    </source>
</evidence>
<organism evidence="3 4">
    <name type="scientific">Biomphalaria glabrata</name>
    <name type="common">Bloodfluke planorb</name>
    <name type="synonym">Freshwater snail</name>
    <dbReference type="NCBI Taxonomy" id="6526"/>
    <lineage>
        <taxon>Eukaryota</taxon>
        <taxon>Metazoa</taxon>
        <taxon>Spiralia</taxon>
        <taxon>Lophotrochozoa</taxon>
        <taxon>Mollusca</taxon>
        <taxon>Gastropoda</taxon>
        <taxon>Heterobranchia</taxon>
        <taxon>Euthyneura</taxon>
        <taxon>Panpulmonata</taxon>
        <taxon>Hygrophila</taxon>
        <taxon>Lymnaeoidea</taxon>
        <taxon>Planorbidae</taxon>
        <taxon>Biomphalaria</taxon>
    </lineage>
</organism>
<feature type="region of interest" description="Disordered" evidence="1">
    <location>
        <begin position="1694"/>
        <end position="1734"/>
    </location>
</feature>
<feature type="compositionally biased region" description="Low complexity" evidence="1">
    <location>
        <begin position="1580"/>
        <end position="1599"/>
    </location>
</feature>
<feature type="compositionally biased region" description="Polar residues" evidence="1">
    <location>
        <begin position="374"/>
        <end position="386"/>
    </location>
</feature>
<feature type="region of interest" description="Disordered" evidence="1">
    <location>
        <begin position="1449"/>
        <end position="1599"/>
    </location>
</feature>
<feature type="region of interest" description="Disordered" evidence="1">
    <location>
        <begin position="42"/>
        <end position="257"/>
    </location>
</feature>
<feature type="compositionally biased region" description="Low complexity" evidence="1">
    <location>
        <begin position="1615"/>
        <end position="1632"/>
    </location>
</feature>
<feature type="region of interest" description="Disordered" evidence="1">
    <location>
        <begin position="2047"/>
        <end position="2080"/>
    </location>
</feature>
<accession>A0A2C9LF88</accession>
<feature type="compositionally biased region" description="Basic and acidic residues" evidence="1">
    <location>
        <begin position="117"/>
        <end position="129"/>
    </location>
</feature>
<feature type="compositionally biased region" description="Low complexity" evidence="1">
    <location>
        <begin position="2250"/>
        <end position="2277"/>
    </location>
</feature>
<feature type="compositionally biased region" description="Polar residues" evidence="1">
    <location>
        <begin position="76"/>
        <end position="93"/>
    </location>
</feature>
<dbReference type="EnsemblMetazoa" id="BGLB030296-RD">
    <property type="protein sequence ID" value="BGLB030296-PD"/>
    <property type="gene ID" value="BGLB030296"/>
</dbReference>
<reference evidence="2" key="2">
    <citation type="submission" date="2013-03" db="EMBL/GenBank/DDBJ databases">
        <title>Sequence assembly of the Biomphalaria glabrata genome version 4.3.</title>
        <authorList>
            <person name="Warren W."/>
            <person name="Wilson R.K."/>
            <person name="Hillier L.W."/>
            <person name="Minx P."/>
        </authorList>
    </citation>
    <scope>NUCLEOTIDE SEQUENCE</scope>
    <source>
        <strain evidence="2">BB02</strain>
    </source>
</reference>
<feature type="compositionally biased region" description="Basic and acidic residues" evidence="1">
    <location>
        <begin position="510"/>
        <end position="521"/>
    </location>
</feature>
<feature type="compositionally biased region" description="Basic and acidic residues" evidence="1">
    <location>
        <begin position="910"/>
        <end position="926"/>
    </location>
</feature>
<feature type="compositionally biased region" description="Polar residues" evidence="1">
    <location>
        <begin position="1567"/>
        <end position="1579"/>
    </location>
</feature>
<feature type="region of interest" description="Disordered" evidence="1">
    <location>
        <begin position="2331"/>
        <end position="2365"/>
    </location>
</feature>
<feature type="compositionally biased region" description="Polar residues" evidence="1">
    <location>
        <begin position="42"/>
        <end position="53"/>
    </location>
</feature>
<feature type="compositionally biased region" description="Low complexity" evidence="1">
    <location>
        <begin position="721"/>
        <end position="734"/>
    </location>
</feature>
<dbReference type="Proteomes" id="UP000076420">
    <property type="component" value="Unassembled WGS sequence"/>
</dbReference>